<dbReference type="GeneID" id="87803680"/>
<dbReference type="Proteomes" id="UP000827549">
    <property type="component" value="Chromosome 1"/>
</dbReference>
<dbReference type="GO" id="GO:0003885">
    <property type="term" value="F:D-arabinono-1,4-lactone oxidase activity"/>
    <property type="evidence" value="ECO:0007669"/>
    <property type="project" value="UniProtKB-EC"/>
</dbReference>
<dbReference type="AlphaFoldDB" id="A0AAF0XZA1"/>
<evidence type="ECO:0000256" key="2">
    <source>
        <dbReference type="ARBA" id="ARBA00013136"/>
    </source>
</evidence>
<evidence type="ECO:0000256" key="3">
    <source>
        <dbReference type="ARBA" id="ARBA00023002"/>
    </source>
</evidence>
<dbReference type="PROSITE" id="PS51387">
    <property type="entry name" value="FAD_PCMH"/>
    <property type="match status" value="1"/>
</dbReference>
<protein>
    <recommendedName>
        <fullName evidence="2">D-arabinono-1,4-lactone oxidase</fullName>
        <ecNumber evidence="2">1.1.3.37</ecNumber>
    </recommendedName>
    <alternativeName>
        <fullName evidence="4">L-galactono-gamma-lactone oxidase</fullName>
    </alternativeName>
</protein>
<dbReference type="Gene3D" id="1.10.45.10">
    <property type="entry name" value="Vanillyl-alcohol Oxidase, Chain A, domain 4"/>
    <property type="match status" value="1"/>
</dbReference>
<evidence type="ECO:0000256" key="1">
    <source>
        <dbReference type="ARBA" id="ARBA00005083"/>
    </source>
</evidence>
<dbReference type="Gene3D" id="3.30.43.10">
    <property type="entry name" value="Uridine Diphospho-n-acetylenolpyruvylglucosamine Reductase, domain 2"/>
    <property type="match status" value="1"/>
</dbReference>
<dbReference type="InterPro" id="IPR036318">
    <property type="entry name" value="FAD-bd_PCMH-like_sf"/>
</dbReference>
<dbReference type="Pfam" id="PF04030">
    <property type="entry name" value="ALO"/>
    <property type="match status" value="1"/>
</dbReference>
<evidence type="ECO:0000313" key="7">
    <source>
        <dbReference type="Proteomes" id="UP000827549"/>
    </source>
</evidence>
<dbReference type="Gene3D" id="3.30.70.2520">
    <property type="match status" value="1"/>
</dbReference>
<dbReference type="InterPro" id="IPR006094">
    <property type="entry name" value="Oxid_FAD_bind_N"/>
</dbReference>
<accession>A0AAF0XZA1</accession>
<dbReference type="EC" id="1.1.3.37" evidence="2"/>
<sequence>MGLDTDLTAVPTAELQRALEPISVPTASPLAFFTNWARTFQCHPARVFAPTTPLQCRQIVELARREKATVHPVGVGHSPSDLACTNGWLVRMEGVKGLISLSHTANTATFRAGTTLHEVHAALLAAEPPLALRNVGSISDQTIGGLISTATHGTGVSYQVVSGDVRSLDLVLPTEGAPVVHTSPTEDPELFKASQCGLGATGLILTVEIAVEPAYRLEEHKQSYDNLDEVFENINEIKGTAQHVRAWWYPAARGIIVARANRTYVPPQPKPSLLNHFLGFHVTQFLLFVSRYWRNFTPYVGRWAYFLARGSHTAIDHSHKIFNFDCLFPQYTSEWALDAAQARAALDEIKVWLDDEAADPNGQRVHFPIEIRWSAADDIWLSPSEGRETVWIGLVTFRPYGLAVPYRVFQNRFAQICAAHGGRPHWAKEHNLTPKGVEALYPKFEDFKRVVARVDPDGVLRSEYTRRHFDGEDIDARFFKERRG</sequence>
<dbReference type="InterPro" id="IPR016167">
    <property type="entry name" value="FAD-bd_PCMH_sub1"/>
</dbReference>
<dbReference type="PANTHER" id="PTHR43762">
    <property type="entry name" value="L-GULONOLACTONE OXIDASE"/>
    <property type="match status" value="1"/>
</dbReference>
<dbReference type="SUPFAM" id="SSF56176">
    <property type="entry name" value="FAD-binding/transporter-associated domain-like"/>
    <property type="match status" value="1"/>
</dbReference>
<evidence type="ECO:0000259" key="5">
    <source>
        <dbReference type="PROSITE" id="PS51387"/>
    </source>
</evidence>
<dbReference type="PANTHER" id="PTHR43762:SF1">
    <property type="entry name" value="D-ARABINONO-1,4-LACTONE OXIDASE"/>
    <property type="match status" value="1"/>
</dbReference>
<dbReference type="GO" id="GO:0071949">
    <property type="term" value="F:FAD binding"/>
    <property type="evidence" value="ECO:0007669"/>
    <property type="project" value="InterPro"/>
</dbReference>
<dbReference type="InterPro" id="IPR016166">
    <property type="entry name" value="FAD-bd_PCMH"/>
</dbReference>
<dbReference type="InterPro" id="IPR007173">
    <property type="entry name" value="ALO_C"/>
</dbReference>
<proteinExistence type="predicted"/>
<gene>
    <name evidence="6" type="primary">GULO</name>
    <name evidence="6" type="ORF">LOC62_01G000422</name>
</gene>
<dbReference type="Pfam" id="PF01565">
    <property type="entry name" value="FAD_binding_4"/>
    <property type="match status" value="1"/>
</dbReference>
<organism evidence="6 7">
    <name type="scientific">Vanrija pseudolonga</name>
    <dbReference type="NCBI Taxonomy" id="143232"/>
    <lineage>
        <taxon>Eukaryota</taxon>
        <taxon>Fungi</taxon>
        <taxon>Dikarya</taxon>
        <taxon>Basidiomycota</taxon>
        <taxon>Agaricomycotina</taxon>
        <taxon>Tremellomycetes</taxon>
        <taxon>Trichosporonales</taxon>
        <taxon>Trichosporonaceae</taxon>
        <taxon>Vanrija</taxon>
    </lineage>
</organism>
<evidence type="ECO:0000313" key="6">
    <source>
        <dbReference type="EMBL" id="WOO76805.1"/>
    </source>
</evidence>
<name>A0AAF0XZA1_9TREE</name>
<keyword evidence="3" id="KW-0560">Oxidoreductase</keyword>
<feature type="domain" description="FAD-binding PCMH-type" evidence="5">
    <location>
        <begin position="40"/>
        <end position="214"/>
    </location>
</feature>
<dbReference type="GO" id="GO:0016020">
    <property type="term" value="C:membrane"/>
    <property type="evidence" value="ECO:0007669"/>
    <property type="project" value="InterPro"/>
</dbReference>
<dbReference type="EMBL" id="CP086714">
    <property type="protein sequence ID" value="WOO76805.1"/>
    <property type="molecule type" value="Genomic_DNA"/>
</dbReference>
<dbReference type="GO" id="GO:0005739">
    <property type="term" value="C:mitochondrion"/>
    <property type="evidence" value="ECO:0007669"/>
    <property type="project" value="TreeGrafter"/>
</dbReference>
<reference evidence="6" key="1">
    <citation type="submission" date="2023-10" db="EMBL/GenBank/DDBJ databases">
        <authorList>
            <person name="Noh H."/>
        </authorList>
    </citation>
    <scope>NUCLEOTIDE SEQUENCE</scope>
    <source>
        <strain evidence="6">DUCC4014</strain>
    </source>
</reference>
<comment type="pathway">
    <text evidence="1">Cofactor biosynthesis; D-erythroascorbate biosynthesis; dehydro-D-arabinono-1,4-lactone from D-arabinose: step 2/2.</text>
</comment>
<evidence type="ECO:0000256" key="4">
    <source>
        <dbReference type="ARBA" id="ARBA00033418"/>
    </source>
</evidence>
<dbReference type="InterPro" id="IPR016171">
    <property type="entry name" value="Vanillyl_alc_oxidase_C-sub2"/>
</dbReference>
<keyword evidence="7" id="KW-1185">Reference proteome</keyword>
<dbReference type="PIRSF" id="PIRSF000136">
    <property type="entry name" value="LGO_GLO"/>
    <property type="match status" value="1"/>
</dbReference>
<dbReference type="RefSeq" id="XP_062622837.1">
    <property type="nucleotide sequence ID" value="XM_062766853.1"/>
</dbReference>
<dbReference type="Gene3D" id="3.30.465.10">
    <property type="match status" value="1"/>
</dbReference>
<dbReference type="InterPro" id="IPR016169">
    <property type="entry name" value="FAD-bd_PCMH_sub2"/>
</dbReference>
<dbReference type="InterPro" id="IPR010031">
    <property type="entry name" value="FAD_lactone_oxidase-like"/>
</dbReference>